<name>A0A8H3KP39_9GLOM</name>
<protein>
    <submittedName>
        <fullName evidence="2">Uncharacterized protein</fullName>
    </submittedName>
</protein>
<dbReference type="Proteomes" id="UP000615446">
    <property type="component" value="Unassembled WGS sequence"/>
</dbReference>
<organism evidence="2 3">
    <name type="scientific">Rhizophagus clarus</name>
    <dbReference type="NCBI Taxonomy" id="94130"/>
    <lineage>
        <taxon>Eukaryota</taxon>
        <taxon>Fungi</taxon>
        <taxon>Fungi incertae sedis</taxon>
        <taxon>Mucoromycota</taxon>
        <taxon>Glomeromycotina</taxon>
        <taxon>Glomeromycetes</taxon>
        <taxon>Glomerales</taxon>
        <taxon>Glomeraceae</taxon>
        <taxon>Rhizophagus</taxon>
    </lineage>
</organism>
<dbReference type="AlphaFoldDB" id="A0A8H3KP39"/>
<feature type="transmembrane region" description="Helical" evidence="1">
    <location>
        <begin position="35"/>
        <end position="56"/>
    </location>
</feature>
<reference evidence="2" key="1">
    <citation type="submission" date="2019-10" db="EMBL/GenBank/DDBJ databases">
        <title>Conservation and host-specific expression of non-tandemly repeated heterogenous ribosome RNA gene in arbuscular mycorrhizal fungi.</title>
        <authorList>
            <person name="Maeda T."/>
            <person name="Kobayashi Y."/>
            <person name="Nakagawa T."/>
            <person name="Ezawa T."/>
            <person name="Yamaguchi K."/>
            <person name="Bino T."/>
            <person name="Nishimoto Y."/>
            <person name="Shigenobu S."/>
            <person name="Kawaguchi M."/>
        </authorList>
    </citation>
    <scope>NUCLEOTIDE SEQUENCE</scope>
    <source>
        <strain evidence="2">HR1</strain>
    </source>
</reference>
<accession>A0A8H3KP39</accession>
<keyword evidence="1" id="KW-0472">Membrane</keyword>
<comment type="caution">
    <text evidence="2">The sequence shown here is derived from an EMBL/GenBank/DDBJ whole genome shotgun (WGS) entry which is preliminary data.</text>
</comment>
<gene>
    <name evidence="2" type="ORF">RCL2_000078000</name>
</gene>
<proteinExistence type="predicted"/>
<evidence type="ECO:0000313" key="3">
    <source>
        <dbReference type="Proteomes" id="UP000615446"/>
    </source>
</evidence>
<evidence type="ECO:0000313" key="2">
    <source>
        <dbReference type="EMBL" id="GES73238.1"/>
    </source>
</evidence>
<keyword evidence="1" id="KW-1133">Transmembrane helix</keyword>
<evidence type="ECO:0000256" key="1">
    <source>
        <dbReference type="SAM" id="Phobius"/>
    </source>
</evidence>
<sequence>MMRIMAYCCIFIGYFHLSFGRTLWADSRGRIRNSLGTALWNTFKLFVILLAIYVNLDTYCFIKKFVFLYIIPNK</sequence>
<keyword evidence="1" id="KW-0812">Transmembrane</keyword>
<dbReference type="EMBL" id="BLAL01000005">
    <property type="protein sequence ID" value="GES73238.1"/>
    <property type="molecule type" value="Genomic_DNA"/>
</dbReference>